<accession>A0A3B1C3J3</accession>
<evidence type="ECO:0000313" key="4">
    <source>
        <dbReference type="EMBL" id="VAX11497.1"/>
    </source>
</evidence>
<dbReference type="GO" id="GO:0016020">
    <property type="term" value="C:membrane"/>
    <property type="evidence" value="ECO:0007669"/>
    <property type="project" value="InterPro"/>
</dbReference>
<dbReference type="InterPro" id="IPR058792">
    <property type="entry name" value="Beta-barrel_RND_2"/>
</dbReference>
<evidence type="ECO:0000259" key="2">
    <source>
        <dbReference type="Pfam" id="PF25954"/>
    </source>
</evidence>
<proteinExistence type="predicted"/>
<gene>
    <name evidence="4" type="ORF">MNBD_GAMMA26-2554</name>
</gene>
<dbReference type="GO" id="GO:0022857">
    <property type="term" value="F:transmembrane transporter activity"/>
    <property type="evidence" value="ECO:0007669"/>
    <property type="project" value="InterPro"/>
</dbReference>
<dbReference type="NCBIfam" id="TIGR01730">
    <property type="entry name" value="RND_mfp"/>
    <property type="match status" value="1"/>
</dbReference>
<dbReference type="Pfam" id="PF25973">
    <property type="entry name" value="BSH_CzcB"/>
    <property type="match status" value="1"/>
</dbReference>
<dbReference type="PANTHER" id="PTHR30097:SF15">
    <property type="entry name" value="CATION EFFLUX SYSTEM PROTEIN CUSB"/>
    <property type="match status" value="1"/>
</dbReference>
<dbReference type="GO" id="GO:0060003">
    <property type="term" value="P:copper ion export"/>
    <property type="evidence" value="ECO:0007669"/>
    <property type="project" value="TreeGrafter"/>
</dbReference>
<evidence type="ECO:0000259" key="3">
    <source>
        <dbReference type="Pfam" id="PF25973"/>
    </source>
</evidence>
<organism evidence="4">
    <name type="scientific">hydrothermal vent metagenome</name>
    <dbReference type="NCBI Taxonomy" id="652676"/>
    <lineage>
        <taxon>unclassified sequences</taxon>
        <taxon>metagenomes</taxon>
        <taxon>ecological metagenomes</taxon>
    </lineage>
</organism>
<dbReference type="EMBL" id="UOFX01000085">
    <property type="protein sequence ID" value="VAX11497.1"/>
    <property type="molecule type" value="Genomic_DNA"/>
</dbReference>
<dbReference type="InterPro" id="IPR006143">
    <property type="entry name" value="RND_pump_MFP"/>
</dbReference>
<name>A0A3B1C3J3_9ZZZZ</name>
<dbReference type="GO" id="GO:0030288">
    <property type="term" value="C:outer membrane-bounded periplasmic space"/>
    <property type="evidence" value="ECO:0007669"/>
    <property type="project" value="TreeGrafter"/>
</dbReference>
<dbReference type="GO" id="GO:0046914">
    <property type="term" value="F:transition metal ion binding"/>
    <property type="evidence" value="ECO:0007669"/>
    <property type="project" value="TreeGrafter"/>
</dbReference>
<dbReference type="SUPFAM" id="SSF111369">
    <property type="entry name" value="HlyD-like secretion proteins"/>
    <property type="match status" value="1"/>
</dbReference>
<protein>
    <submittedName>
        <fullName evidence="4">Probable Co/Zn/Cd efflux system membrane fusion protein</fullName>
    </submittedName>
</protein>
<feature type="domain" description="CusB-like beta-barrel" evidence="2">
    <location>
        <begin position="215"/>
        <end position="288"/>
    </location>
</feature>
<dbReference type="InterPro" id="IPR058647">
    <property type="entry name" value="BSH_CzcB-like"/>
</dbReference>
<dbReference type="Pfam" id="PF25954">
    <property type="entry name" value="Beta-barrel_RND_2"/>
    <property type="match status" value="1"/>
</dbReference>
<evidence type="ECO:0000256" key="1">
    <source>
        <dbReference type="ARBA" id="ARBA00022448"/>
    </source>
</evidence>
<dbReference type="AlphaFoldDB" id="A0A3B1C3J3"/>
<dbReference type="Gene3D" id="2.40.30.170">
    <property type="match status" value="1"/>
</dbReference>
<dbReference type="PANTHER" id="PTHR30097">
    <property type="entry name" value="CATION EFFLUX SYSTEM PROTEIN CUSB"/>
    <property type="match status" value="1"/>
</dbReference>
<reference evidence="4" key="1">
    <citation type="submission" date="2018-06" db="EMBL/GenBank/DDBJ databases">
        <authorList>
            <person name="Zhirakovskaya E."/>
        </authorList>
    </citation>
    <scope>NUCLEOTIDE SEQUENCE</scope>
</reference>
<dbReference type="InterPro" id="IPR051909">
    <property type="entry name" value="MFP_Cation_Efflux"/>
</dbReference>
<sequence length="370" mass="40848">MNKNVITLIFCSLIISLPCWGAAGDESKEEGKSSIKLSEAEREATGIVVEVLQVRPMVAEIQAPGEIHLNAYATTKATPRIAAQVLTRHKRLGETVETGQPLVTLSSVDMGEAQGVLLVADIEWRRVTKLGRKVVSERRYVEAQVARQQAYARVRAYGMTKAQTNRLLKTRDPAKATGEFKLLSGQDGIIIHDDFTVGELVEPGRVLFEITDPSTIWVEAKLSVEQEALIHPGAQARIKTNSVWINGKVLQLHPMMDETTRTQGVRIEFRNESGHLHPGRFVEVYLQTDETGKSALAVPDTALMRSPDGDLQLFIETKPGEFEPQEVEVLRRSAGLAEIEGLEPGTRIVTQGAFFLQSELAKAGFNIHNH</sequence>
<dbReference type="Gene3D" id="2.40.420.20">
    <property type="match status" value="1"/>
</dbReference>
<dbReference type="GO" id="GO:0015679">
    <property type="term" value="P:plasma membrane copper ion transport"/>
    <property type="evidence" value="ECO:0007669"/>
    <property type="project" value="TreeGrafter"/>
</dbReference>
<keyword evidence="1" id="KW-0813">Transport</keyword>
<feature type="domain" description="CzcB-like barrel-sandwich hybrid" evidence="3">
    <location>
        <begin position="75"/>
        <end position="212"/>
    </location>
</feature>